<dbReference type="AlphaFoldDB" id="A0AAV4I3Q4"/>
<sequence>MNALSNTTDSKIATLIKYWSKLEVRDVRFLFSKGTRPSEIRKQIAETYGEGAMSRSGVYQWCIWFGEGRASLHDDPKSGRPKTSTNEENTTLVEELIKCDRRMKMRRTFCHWISVSMLPNTATLLTASEMQFIGKDLDS</sequence>
<dbReference type="PANTHER" id="PTHR46060:SF1">
    <property type="entry name" value="MARINER MOS1 TRANSPOSASE-LIKE PROTEIN"/>
    <property type="match status" value="1"/>
</dbReference>
<dbReference type="InterPro" id="IPR052709">
    <property type="entry name" value="Transposase-MT_Hybrid"/>
</dbReference>
<comment type="caution">
    <text evidence="1">The sequence shown here is derived from an EMBL/GenBank/DDBJ whole genome shotgun (WGS) entry which is preliminary data.</text>
</comment>
<dbReference type="Proteomes" id="UP000762676">
    <property type="component" value="Unassembled WGS sequence"/>
</dbReference>
<dbReference type="EMBL" id="BMAT01013054">
    <property type="protein sequence ID" value="GFS05023.1"/>
    <property type="molecule type" value="Genomic_DNA"/>
</dbReference>
<keyword evidence="2" id="KW-1185">Reference proteome</keyword>
<evidence type="ECO:0000313" key="2">
    <source>
        <dbReference type="Proteomes" id="UP000762676"/>
    </source>
</evidence>
<dbReference type="PANTHER" id="PTHR46060">
    <property type="entry name" value="MARINER MOS1 TRANSPOSASE-LIKE PROTEIN"/>
    <property type="match status" value="1"/>
</dbReference>
<organism evidence="1 2">
    <name type="scientific">Elysia marginata</name>
    <dbReference type="NCBI Taxonomy" id="1093978"/>
    <lineage>
        <taxon>Eukaryota</taxon>
        <taxon>Metazoa</taxon>
        <taxon>Spiralia</taxon>
        <taxon>Lophotrochozoa</taxon>
        <taxon>Mollusca</taxon>
        <taxon>Gastropoda</taxon>
        <taxon>Heterobranchia</taxon>
        <taxon>Euthyneura</taxon>
        <taxon>Panpulmonata</taxon>
        <taxon>Sacoglossa</taxon>
        <taxon>Placobranchoidea</taxon>
        <taxon>Plakobranchidae</taxon>
        <taxon>Elysia</taxon>
    </lineage>
</organism>
<reference evidence="1 2" key="1">
    <citation type="journal article" date="2021" name="Elife">
        <title>Chloroplast acquisition without the gene transfer in kleptoplastic sea slugs, Plakobranchus ocellatus.</title>
        <authorList>
            <person name="Maeda T."/>
            <person name="Takahashi S."/>
            <person name="Yoshida T."/>
            <person name="Shimamura S."/>
            <person name="Takaki Y."/>
            <person name="Nagai Y."/>
            <person name="Toyoda A."/>
            <person name="Suzuki Y."/>
            <person name="Arimoto A."/>
            <person name="Ishii H."/>
            <person name="Satoh N."/>
            <person name="Nishiyama T."/>
            <person name="Hasebe M."/>
            <person name="Maruyama T."/>
            <person name="Minagawa J."/>
            <person name="Obokata J."/>
            <person name="Shigenobu S."/>
        </authorList>
    </citation>
    <scope>NUCLEOTIDE SEQUENCE [LARGE SCALE GENOMIC DNA]</scope>
</reference>
<accession>A0AAV4I3Q4</accession>
<gene>
    <name evidence="1" type="ORF">ElyMa_006510700</name>
</gene>
<protein>
    <submittedName>
        <fullName evidence="1">Histone-lysine N-methyltransferase SETMAR</fullName>
    </submittedName>
</protein>
<proteinExistence type="predicted"/>
<evidence type="ECO:0000313" key="1">
    <source>
        <dbReference type="EMBL" id="GFS05023.1"/>
    </source>
</evidence>
<name>A0AAV4I3Q4_9GAST</name>